<feature type="coiled-coil region" evidence="1">
    <location>
        <begin position="174"/>
        <end position="245"/>
    </location>
</feature>
<evidence type="ECO:0000313" key="3">
    <source>
        <dbReference type="EMBL" id="AOC55267.1"/>
    </source>
</evidence>
<evidence type="ECO:0000256" key="1">
    <source>
        <dbReference type="SAM" id="Coils"/>
    </source>
</evidence>
<sequence length="538" mass="62056">MSFQIIRSDGSIYIQQILRSKFKQLEDKIDELKARYDYDELMKEFLETLKLKSDEISDQLTEQTEIKIDKIAEDVLNNVTETLNSSDALESVRQEIKNLSTDAKQVAILAETTKQEIKKFSDQTIVGVKDDLIKKILESEDFLNKLKRAITEEQGDEGSINLQKEATKILKAIVEPLKKSAEAVKERIKDLQLQLPVVTDSELQKELKDLIKTAENVSIKLLTEIVNAENKLSNVLNKTEEILQEELEKTLKNQIFQVEENLKADLENIVKNVNLNDKIKQSLTPEILKDLMKDVDIGDKVVEALKDVDMGEQIKKELTPEALKDLMKDVDLSAKVKEGLKNIDLSAKIKEAIENDESLKNFSDDLNKKLEDKYEELLKNLQEFDVDKFREHMWYVLPNIKFVQGLSNKLFNMAAGVYMVFYISILDQPKTLSFAFEAGQDKLFQFEIRFSKNPHIAMNEFYQGSWGIQQDYTESFPFKQRSFSKIEFIFDADKVNITVDDKALTSYSYVKLKNITSVNNLEIEGDLVVDFWRKVDPK</sequence>
<protein>
    <recommendedName>
        <fullName evidence="2">Galectin domain-containing protein</fullName>
    </recommendedName>
</protein>
<dbReference type="OrthoDB" id="30369at10239"/>
<dbReference type="KEGG" id="vg:30902759"/>
<keyword evidence="1" id="KW-0175">Coiled coil</keyword>
<dbReference type="PANTHER" id="PTHR11346:SF147">
    <property type="entry name" value="GALECTIN"/>
    <property type="match status" value="1"/>
</dbReference>
<dbReference type="Proteomes" id="UP000149121">
    <property type="component" value="Segment"/>
</dbReference>
<proteinExistence type="predicted"/>
<keyword evidence="4" id="KW-1185">Reference proteome</keyword>
<dbReference type="InterPro" id="IPR001079">
    <property type="entry name" value="Galectin_CRD"/>
</dbReference>
<dbReference type="InterPro" id="IPR013320">
    <property type="entry name" value="ConA-like_dom_sf"/>
</dbReference>
<dbReference type="SMART" id="SM00276">
    <property type="entry name" value="GLECT"/>
    <property type="match status" value="1"/>
</dbReference>
<dbReference type="InterPro" id="IPR044156">
    <property type="entry name" value="Galectin-like"/>
</dbReference>
<dbReference type="EMBL" id="KX643370">
    <property type="protein sequence ID" value="AOC55267.1"/>
    <property type="molecule type" value="Genomic_DNA"/>
</dbReference>
<dbReference type="SMART" id="SM00908">
    <property type="entry name" value="Gal-bind_lectin"/>
    <property type="match status" value="1"/>
</dbReference>
<gene>
    <name evidence="3" type="ORF">LCDVSa183L</name>
</gene>
<dbReference type="SUPFAM" id="SSF49899">
    <property type="entry name" value="Concanavalin A-like lectins/glucanases"/>
    <property type="match status" value="1"/>
</dbReference>
<dbReference type="GO" id="GO:0030246">
    <property type="term" value="F:carbohydrate binding"/>
    <property type="evidence" value="ECO:0007669"/>
    <property type="project" value="InterPro"/>
</dbReference>
<feature type="coiled-coil region" evidence="1">
    <location>
        <begin position="360"/>
        <end position="387"/>
    </location>
</feature>
<dbReference type="Pfam" id="PF00337">
    <property type="entry name" value="Gal-bind_lectin"/>
    <property type="match status" value="1"/>
</dbReference>
<dbReference type="PROSITE" id="PS51304">
    <property type="entry name" value="GALECTIN"/>
    <property type="match status" value="1"/>
</dbReference>
<evidence type="ECO:0000313" key="4">
    <source>
        <dbReference type="Proteomes" id="UP000149121"/>
    </source>
</evidence>
<dbReference type="Gene3D" id="2.60.120.200">
    <property type="match status" value="1"/>
</dbReference>
<evidence type="ECO:0000259" key="2">
    <source>
        <dbReference type="PROSITE" id="PS51304"/>
    </source>
</evidence>
<name>A0A1B2RW99_9VIRU</name>
<reference evidence="3 4" key="1">
    <citation type="journal article" date="2016" name="J. Virol.">
        <title>Concurrence of Iridovirus, Polyomavirus, and a Unique Member of a New Group of Fish Papillomaviruses in Lymphocystis Disease-Affected Gilthead Sea Bream.</title>
        <authorList>
            <person name="Lopez-Bueno A."/>
            <person name="Mavian C."/>
            <person name="Labella A.M."/>
            <person name="Castro D."/>
            <person name="Borrego J.J."/>
            <person name="Alcami A."/>
            <person name="Alejo A."/>
        </authorList>
    </citation>
    <scope>NUCLEOTIDE SEQUENCE [LARGE SCALE GENOMIC DNA]</scope>
    <source>
        <strain evidence="3">SA9</strain>
    </source>
</reference>
<dbReference type="PANTHER" id="PTHR11346">
    <property type="entry name" value="GALECTIN"/>
    <property type="match status" value="1"/>
</dbReference>
<accession>A0A1B2RW99</accession>
<feature type="domain" description="Galectin" evidence="2">
    <location>
        <begin position="405"/>
        <end position="535"/>
    </location>
</feature>
<organism evidence="3 4">
    <name type="scientific">Lymphocystis disease virus 3</name>
    <dbReference type="NCBI Taxonomy" id="2560566"/>
    <lineage>
        <taxon>Viruses</taxon>
        <taxon>Varidnaviria</taxon>
        <taxon>Bamfordvirae</taxon>
        <taxon>Nucleocytoviricota</taxon>
        <taxon>Megaviricetes</taxon>
        <taxon>Pimascovirales</taxon>
        <taxon>Pimascovirales incertae sedis</taxon>
        <taxon>Iridoviridae</taxon>
        <taxon>Alphairidovirinae</taxon>
        <taxon>Lymphocystivirus</taxon>
        <taxon>Lymphocystivirus sparus1</taxon>
    </lineage>
</organism>